<dbReference type="EMBL" id="BARS01006091">
    <property type="protein sequence ID" value="GAF83117.1"/>
    <property type="molecule type" value="Genomic_DNA"/>
</dbReference>
<organism evidence="1">
    <name type="scientific">marine sediment metagenome</name>
    <dbReference type="NCBI Taxonomy" id="412755"/>
    <lineage>
        <taxon>unclassified sequences</taxon>
        <taxon>metagenomes</taxon>
        <taxon>ecological metagenomes</taxon>
    </lineage>
</organism>
<proteinExistence type="predicted"/>
<protein>
    <submittedName>
        <fullName evidence="1">Uncharacterized protein</fullName>
    </submittedName>
</protein>
<comment type="caution">
    <text evidence="1">The sequence shown here is derived from an EMBL/GenBank/DDBJ whole genome shotgun (WGS) entry which is preliminary data.</text>
</comment>
<reference evidence="1" key="1">
    <citation type="journal article" date="2014" name="Front. Microbiol.">
        <title>High frequency of phylogenetically diverse reductive dehalogenase-homologous genes in deep subseafloor sedimentary metagenomes.</title>
        <authorList>
            <person name="Kawai M."/>
            <person name="Futagami T."/>
            <person name="Toyoda A."/>
            <person name="Takaki Y."/>
            <person name="Nishi S."/>
            <person name="Hori S."/>
            <person name="Arai W."/>
            <person name="Tsubouchi T."/>
            <person name="Morono Y."/>
            <person name="Uchiyama I."/>
            <person name="Ito T."/>
            <person name="Fujiyama A."/>
            <person name="Inagaki F."/>
            <person name="Takami H."/>
        </authorList>
    </citation>
    <scope>NUCLEOTIDE SEQUENCE</scope>
    <source>
        <strain evidence="1">Expedition CK06-06</strain>
    </source>
</reference>
<gene>
    <name evidence="1" type="ORF">S01H1_11915</name>
</gene>
<name>X0T4M1_9ZZZZ</name>
<accession>X0T4M1</accession>
<evidence type="ECO:0000313" key="1">
    <source>
        <dbReference type="EMBL" id="GAF83117.1"/>
    </source>
</evidence>
<feature type="non-terminal residue" evidence="1">
    <location>
        <position position="1"/>
    </location>
</feature>
<sequence>HILGTWHLGKRWWKDNARGCGLGYMADATPVENSERAAVYMVKYLGKQWAGDRMPKGRRHVWVSQNWPKSPALPENGFLYGRVKKSECLTEVLARLEGLGYELVFGSEQPERDWIAP</sequence>
<dbReference type="AlphaFoldDB" id="X0T4M1"/>